<comment type="cofactor">
    <cofactor evidence="4">
        <name>Zn(2+)</name>
        <dbReference type="ChEBI" id="CHEBI:29105"/>
    </cofactor>
    <text evidence="4">Binds 1 zinc ion per subunit.</text>
</comment>
<dbReference type="NCBIfam" id="TIGR00430">
    <property type="entry name" value="Q_tRNA_tgt"/>
    <property type="match status" value="1"/>
</dbReference>
<dbReference type="Pfam" id="PF01702">
    <property type="entry name" value="TGT"/>
    <property type="match status" value="1"/>
</dbReference>
<sequence length="414" mass="46421">MEKSLTFNIHTRLKGTLARTGEIITPHGTIKTPAYIAGGTNATVKALTPEQILSTGAQGVLANTYHLMLRPTADIIQKAGGIHKFMNWQAPTFTDSGGFQVFSLGMAYKKGIDATSHTEKGSSKLAQHSKDQLAKVGEDGVWFKSHISGEKIFMSPEVSMELQHKIGADIHMAFDELTSPLAGREQIISALNKTHKWAERCLECHNKLNHQHLVKNEPLQSLFAVVQGAREEDLRRKSASFLGSKDFDGYGIGGVFQPEEIPEVLTWVNTTLPENKPRHLLGMGAQPADLFLGVEYGIDTFDCVAPTRQARNAALFTYHGRINIKNAQYKEDFTPIDKDCHCYTCQNFTKAYINHLFRADEILASTLASIHNEYFVINTVDRIRESLENGTFFEYKKEFLENYYGKEKAQKYLK</sequence>
<keyword evidence="2 4" id="KW-0808">Transferase</keyword>
<dbReference type="SUPFAM" id="SSF51713">
    <property type="entry name" value="tRNA-guanine transglycosylase"/>
    <property type="match status" value="1"/>
</dbReference>
<reference evidence="6 7" key="1">
    <citation type="journal article" date="2018" name="bioRxiv">
        <title>Evidence of independent acquisition and adaption of ultra-small bacteria to human hosts across the highly diverse yet reduced genomes of the phylum Saccharibacteria.</title>
        <authorList>
            <person name="McLean J.S."/>
            <person name="Bor B."/>
            <person name="To T.T."/>
            <person name="Liu Q."/>
            <person name="Kearns K.A."/>
            <person name="Solden L.M."/>
            <person name="Wrighton K.C."/>
            <person name="He X."/>
            <person name="Shi W."/>
        </authorList>
    </citation>
    <scope>NUCLEOTIDE SEQUENCE [LARGE SCALE GENOMIC DNA]</scope>
    <source>
        <strain evidence="6 7">TM7_CMJM_G6_1_HOT_870</strain>
    </source>
</reference>
<comment type="pathway">
    <text evidence="4">tRNA modification; tRNA-queuosine biosynthesis.</text>
</comment>
<feature type="domain" description="tRNA-guanine(15) transglycosylase-like" evidence="5">
    <location>
        <begin position="18"/>
        <end position="404"/>
    </location>
</feature>
<evidence type="ECO:0000313" key="6">
    <source>
        <dbReference type="EMBL" id="RYC72807.1"/>
    </source>
</evidence>
<dbReference type="PANTHER" id="PTHR46499:SF1">
    <property type="entry name" value="QUEUINE TRNA-RIBOSYLTRANSFERASE"/>
    <property type="match status" value="1"/>
</dbReference>
<feature type="region of interest" description="RNA binding; important for wobble base 34 recognition" evidence="4">
    <location>
        <begin position="307"/>
        <end position="311"/>
    </location>
</feature>
<dbReference type="RefSeq" id="WP_129718568.1">
    <property type="nucleotide sequence ID" value="NZ_PRLK01000002.1"/>
</dbReference>
<evidence type="ECO:0000256" key="2">
    <source>
        <dbReference type="ARBA" id="ARBA00022679"/>
    </source>
</evidence>
<comment type="function">
    <text evidence="4">Catalyzes the base-exchange of a guanine (G) residue with the queuine precursor 7-aminomethyl-7-deazaguanine (PreQ1) at position 34 (anticodon wobble position) in tRNAs with GU(N) anticodons (tRNA-Asp, -Asn, -His and -Tyr). Catalysis occurs through a double-displacement mechanism. The nucleophile active site attacks the C1' of nucleotide 34 to detach the guanine base from the RNA, forming a covalent enzyme-RNA intermediate. The proton acceptor active site deprotonates the incoming PreQ1, allowing a nucleophilic attack on the C1' of the ribose to form the product. After dissociation, two additional enzymatic reactions on the tRNA convert PreQ1 to queuine (Q), resulting in the hypermodified nucleoside queuosine (7-(((4,5-cis-dihydroxy-2-cyclopenten-1-yl)amino)methyl)-7-deazaguanosine).</text>
</comment>
<comment type="caution">
    <text evidence="6">The sequence shown here is derived from an EMBL/GenBank/DDBJ whole genome shotgun (WGS) entry which is preliminary data.</text>
</comment>
<keyword evidence="7" id="KW-1185">Reference proteome</keyword>
<dbReference type="GO" id="GO:0016757">
    <property type="term" value="F:glycosyltransferase activity"/>
    <property type="evidence" value="ECO:0007669"/>
    <property type="project" value="UniProtKB-KW"/>
</dbReference>
<feature type="binding site" evidence="4">
    <location>
        <position position="371"/>
    </location>
    <ligand>
        <name>Zn(2+)</name>
        <dbReference type="ChEBI" id="CHEBI:29105"/>
    </ligand>
</feature>
<dbReference type="InterPro" id="IPR036511">
    <property type="entry name" value="TGT-like_sf"/>
</dbReference>
<gene>
    <name evidence="4 6" type="primary">tgt</name>
    <name evidence="6" type="ORF">G6CMJM_00141</name>
</gene>
<keyword evidence="1 4" id="KW-0328">Glycosyltransferase</keyword>
<dbReference type="Gene3D" id="3.20.20.105">
    <property type="entry name" value="Queuine tRNA-ribosyltransferase-like"/>
    <property type="match status" value="1"/>
</dbReference>
<evidence type="ECO:0000259" key="5">
    <source>
        <dbReference type="Pfam" id="PF01702"/>
    </source>
</evidence>
<comment type="catalytic activity">
    <reaction evidence="4">
        <text>7-aminomethyl-7-carbaguanine + guanosine(34) in tRNA = 7-aminomethyl-7-carbaguanosine(34) in tRNA + guanine</text>
        <dbReference type="Rhea" id="RHEA:24104"/>
        <dbReference type="Rhea" id="RHEA-COMP:10341"/>
        <dbReference type="Rhea" id="RHEA-COMP:10342"/>
        <dbReference type="ChEBI" id="CHEBI:16235"/>
        <dbReference type="ChEBI" id="CHEBI:58703"/>
        <dbReference type="ChEBI" id="CHEBI:74269"/>
        <dbReference type="ChEBI" id="CHEBI:82833"/>
        <dbReference type="EC" id="2.4.2.29"/>
    </reaction>
</comment>
<evidence type="ECO:0000313" key="7">
    <source>
        <dbReference type="Proteomes" id="UP001190925"/>
    </source>
</evidence>
<dbReference type="NCBIfam" id="TIGR00449">
    <property type="entry name" value="tgt_general"/>
    <property type="match status" value="1"/>
</dbReference>
<feature type="binding site" evidence="4">
    <location>
        <position position="254"/>
    </location>
    <ligand>
        <name>substrate</name>
    </ligand>
</feature>
<feature type="binding site" evidence="4">
    <location>
        <position position="175"/>
    </location>
    <ligand>
        <name>substrate</name>
    </ligand>
</feature>
<proteinExistence type="inferred from homology"/>
<dbReference type="EC" id="2.4.2.29" evidence="4"/>
<protein>
    <recommendedName>
        <fullName evidence="4">Queuine tRNA-ribosyltransferase</fullName>
        <ecNumber evidence="4">2.4.2.29</ecNumber>
    </recommendedName>
    <alternativeName>
        <fullName evidence="4">Guanine insertion enzyme</fullName>
    </alternativeName>
    <alternativeName>
        <fullName evidence="4">tRNA-guanine transglycosylase</fullName>
    </alternativeName>
</protein>
<feature type="binding site" evidence="4">
    <location>
        <position position="345"/>
    </location>
    <ligand>
        <name>Zn(2+)</name>
        <dbReference type="ChEBI" id="CHEBI:29105"/>
    </ligand>
</feature>
<keyword evidence="4" id="KW-0671">Queuosine biosynthesis</keyword>
<organism evidence="6 7">
    <name type="scientific">Candidatus Nanogingivalis gingivitcus</name>
    <dbReference type="NCBI Taxonomy" id="2171992"/>
    <lineage>
        <taxon>Bacteria</taxon>
        <taxon>Candidatus Saccharimonadota</taxon>
        <taxon>Candidatus Nanosyncoccalia</taxon>
        <taxon>Candidatus Nanogingivales</taxon>
        <taxon>Candidatus Nanogingivalaceae</taxon>
        <taxon>Candidatus Nanogingivalis</taxon>
    </lineage>
</organism>
<evidence type="ECO:0000256" key="3">
    <source>
        <dbReference type="ARBA" id="ARBA00022694"/>
    </source>
</evidence>
<feature type="active site" description="Nucleophile" evidence="4">
    <location>
        <position position="302"/>
    </location>
</feature>
<dbReference type="HAMAP" id="MF_00168">
    <property type="entry name" value="Q_tRNA_Tgt"/>
    <property type="match status" value="1"/>
</dbReference>
<evidence type="ECO:0000256" key="4">
    <source>
        <dbReference type="HAMAP-Rule" id="MF_00168"/>
    </source>
</evidence>
<keyword evidence="4" id="KW-0479">Metal-binding</keyword>
<dbReference type="EMBL" id="PRLK01000002">
    <property type="protein sequence ID" value="RYC72807.1"/>
    <property type="molecule type" value="Genomic_DNA"/>
</dbReference>
<feature type="binding site" evidence="4">
    <location>
        <position position="340"/>
    </location>
    <ligand>
        <name>Zn(2+)</name>
        <dbReference type="ChEBI" id="CHEBI:29105"/>
    </ligand>
</feature>
<dbReference type="InterPro" id="IPR004803">
    <property type="entry name" value="TGT"/>
</dbReference>
<feature type="binding site" evidence="4">
    <location>
        <begin position="95"/>
        <end position="99"/>
    </location>
    <ligand>
        <name>substrate</name>
    </ligand>
</feature>
<dbReference type="InterPro" id="IPR002616">
    <property type="entry name" value="tRNA_ribo_trans-like"/>
</dbReference>
<accession>A0ABY0FIN0</accession>
<dbReference type="Proteomes" id="UP001190925">
    <property type="component" value="Unassembled WGS sequence"/>
</dbReference>
<feature type="binding site" evidence="4">
    <location>
        <position position="342"/>
    </location>
    <ligand>
        <name>Zn(2+)</name>
        <dbReference type="ChEBI" id="CHEBI:29105"/>
    </ligand>
</feature>
<comment type="subunit">
    <text evidence="4">Homodimer. Within each dimer, one monomer is responsible for RNA recognition and catalysis, while the other monomer binds to the replacement base PreQ1.</text>
</comment>
<comment type="caution">
    <text evidence="4">Lacks conserved residue(s) required for the propagation of feature annotation.</text>
</comment>
<feature type="active site" description="Proton acceptor" evidence="4">
    <location>
        <position position="95"/>
    </location>
</feature>
<name>A0ABY0FIN0_9BACT</name>
<keyword evidence="3 4" id="KW-0819">tRNA processing</keyword>
<dbReference type="InterPro" id="IPR050076">
    <property type="entry name" value="ArchSynthase1/Queuine_TRR"/>
</dbReference>
<keyword evidence="4" id="KW-0862">Zinc</keyword>
<evidence type="ECO:0000256" key="1">
    <source>
        <dbReference type="ARBA" id="ARBA00022676"/>
    </source>
</evidence>
<reference evidence="6 7" key="2">
    <citation type="journal article" date="2020" name="Cell Rep.">
        <title>Acquisition and Adaptation of Ultra-small Parasitic Reduced Genome Bacteria to Mammalian Hosts.</title>
        <authorList>
            <person name="McLean J.S."/>
            <person name="Bor B."/>
            <person name="Kerns K.A."/>
            <person name="Liu Q."/>
            <person name="To T.T."/>
            <person name="Solden L."/>
            <person name="Hendrickson E.L."/>
            <person name="Wrighton K."/>
            <person name="Shi W."/>
            <person name="He X."/>
        </authorList>
    </citation>
    <scope>NUCLEOTIDE SEQUENCE [LARGE SCALE GENOMIC DNA]</scope>
    <source>
        <strain evidence="6 7">TM7_CMJM_G6_1_HOT_870</strain>
    </source>
</reference>
<feature type="binding site" evidence="4">
    <location>
        <position position="227"/>
    </location>
    <ligand>
        <name>substrate</name>
    </ligand>
</feature>
<comment type="similarity">
    <text evidence="4">Belongs to the queuine tRNA-ribosyltransferase family.</text>
</comment>
<dbReference type="PANTHER" id="PTHR46499">
    <property type="entry name" value="QUEUINE TRNA-RIBOSYLTRANSFERASE"/>
    <property type="match status" value="1"/>
</dbReference>